<feature type="compositionally biased region" description="Polar residues" evidence="1">
    <location>
        <begin position="109"/>
        <end position="118"/>
    </location>
</feature>
<organism evidence="2 3">
    <name type="scientific">Agrocybe chaxingu</name>
    <dbReference type="NCBI Taxonomy" id="84603"/>
    <lineage>
        <taxon>Eukaryota</taxon>
        <taxon>Fungi</taxon>
        <taxon>Dikarya</taxon>
        <taxon>Basidiomycota</taxon>
        <taxon>Agaricomycotina</taxon>
        <taxon>Agaricomycetes</taxon>
        <taxon>Agaricomycetidae</taxon>
        <taxon>Agaricales</taxon>
        <taxon>Agaricineae</taxon>
        <taxon>Strophariaceae</taxon>
        <taxon>Agrocybe</taxon>
    </lineage>
</organism>
<proteinExistence type="predicted"/>
<comment type="caution">
    <text evidence="2">The sequence shown here is derived from an EMBL/GenBank/DDBJ whole genome shotgun (WGS) entry which is preliminary data.</text>
</comment>
<feature type="region of interest" description="Disordered" evidence="1">
    <location>
        <begin position="82"/>
        <end position="118"/>
    </location>
</feature>
<sequence length="118" mass="12701">MMRPVPSPYPAQMMSYASPGYAPQHPPPNMMPRTPQGPNAGRGRGMFVMSPVMSHAHPQPGTMYTGSPVMMHAVAVPQNHAYMPMPAGRGQPPRPTTNGPTTSTPTPARQPSSLAWWV</sequence>
<accession>A0A9W8K9A2</accession>
<feature type="region of interest" description="Disordered" evidence="1">
    <location>
        <begin position="14"/>
        <end position="46"/>
    </location>
</feature>
<evidence type="ECO:0000256" key="1">
    <source>
        <dbReference type="SAM" id="MobiDB-lite"/>
    </source>
</evidence>
<dbReference type="EMBL" id="JANKHO010000408">
    <property type="protein sequence ID" value="KAJ3510315.1"/>
    <property type="molecule type" value="Genomic_DNA"/>
</dbReference>
<evidence type="ECO:0000313" key="3">
    <source>
        <dbReference type="Proteomes" id="UP001148786"/>
    </source>
</evidence>
<gene>
    <name evidence="2" type="ORF">NLJ89_g4751</name>
</gene>
<dbReference type="Proteomes" id="UP001148786">
    <property type="component" value="Unassembled WGS sequence"/>
</dbReference>
<keyword evidence="3" id="KW-1185">Reference proteome</keyword>
<name>A0A9W8K9A2_9AGAR</name>
<dbReference type="AlphaFoldDB" id="A0A9W8K9A2"/>
<reference evidence="2" key="1">
    <citation type="submission" date="2022-07" db="EMBL/GenBank/DDBJ databases">
        <title>Genome Sequence of Agrocybe chaxingu.</title>
        <authorList>
            <person name="Buettner E."/>
        </authorList>
    </citation>
    <scope>NUCLEOTIDE SEQUENCE</scope>
    <source>
        <strain evidence="2">MP-N11</strain>
    </source>
</reference>
<feature type="compositionally biased region" description="Low complexity" evidence="1">
    <location>
        <begin position="96"/>
        <end position="107"/>
    </location>
</feature>
<evidence type="ECO:0000313" key="2">
    <source>
        <dbReference type="EMBL" id="KAJ3510315.1"/>
    </source>
</evidence>
<protein>
    <submittedName>
        <fullName evidence="2">Uncharacterized protein</fullName>
    </submittedName>
</protein>